<evidence type="ECO:0000313" key="8">
    <source>
        <dbReference type="Proteomes" id="UP001462640"/>
    </source>
</evidence>
<keyword evidence="3 6" id="KW-0812">Transmembrane</keyword>
<feature type="transmembrane region" description="Helical" evidence="6">
    <location>
        <begin position="404"/>
        <end position="432"/>
    </location>
</feature>
<dbReference type="PANTHER" id="PTHR23513">
    <property type="entry name" value="INTEGRAL MEMBRANE EFFLUX PROTEIN-RELATED"/>
    <property type="match status" value="1"/>
</dbReference>
<dbReference type="InterPro" id="IPR011701">
    <property type="entry name" value="MFS"/>
</dbReference>
<keyword evidence="4 6" id="KW-1133">Transmembrane helix</keyword>
<comment type="caution">
    <text evidence="7">The sequence shown here is derived from an EMBL/GenBank/DDBJ whole genome shotgun (WGS) entry which is preliminary data.</text>
</comment>
<feature type="transmembrane region" description="Helical" evidence="6">
    <location>
        <begin position="322"/>
        <end position="341"/>
    </location>
</feature>
<feature type="transmembrane region" description="Helical" evidence="6">
    <location>
        <begin position="169"/>
        <end position="196"/>
    </location>
</feature>
<dbReference type="EMBL" id="JBDPZC010000011">
    <property type="protein sequence ID" value="MEO3715072.1"/>
    <property type="molecule type" value="Genomic_DNA"/>
</dbReference>
<protein>
    <submittedName>
        <fullName evidence="7">MFS transporter</fullName>
    </submittedName>
</protein>
<proteinExistence type="predicted"/>
<evidence type="ECO:0000256" key="2">
    <source>
        <dbReference type="ARBA" id="ARBA00022475"/>
    </source>
</evidence>
<reference evidence="7 8" key="1">
    <citation type="submission" date="2024-05" db="EMBL/GenBank/DDBJ databases">
        <title>Roseateles sp. 2.12 16S ribosomal RNA gene Genome sequencing and assembly.</title>
        <authorList>
            <person name="Woo H."/>
        </authorList>
    </citation>
    <scope>NUCLEOTIDE SEQUENCE [LARGE SCALE GENOMIC DNA]</scope>
    <source>
        <strain evidence="7 8">2.12</strain>
    </source>
</reference>
<evidence type="ECO:0000256" key="3">
    <source>
        <dbReference type="ARBA" id="ARBA00022692"/>
    </source>
</evidence>
<gene>
    <name evidence="7" type="ORF">ABDJ40_20080</name>
</gene>
<feature type="transmembrane region" description="Helical" evidence="6">
    <location>
        <begin position="299"/>
        <end position="316"/>
    </location>
</feature>
<feature type="transmembrane region" description="Helical" evidence="6">
    <location>
        <begin position="362"/>
        <end position="384"/>
    </location>
</feature>
<dbReference type="InterPro" id="IPR036259">
    <property type="entry name" value="MFS_trans_sf"/>
</dbReference>
<evidence type="ECO:0000256" key="1">
    <source>
        <dbReference type="ARBA" id="ARBA00004651"/>
    </source>
</evidence>
<dbReference type="Proteomes" id="UP001462640">
    <property type="component" value="Unassembled WGS sequence"/>
</dbReference>
<dbReference type="CDD" id="cd06173">
    <property type="entry name" value="MFS_MefA_like"/>
    <property type="match status" value="1"/>
</dbReference>
<evidence type="ECO:0000256" key="6">
    <source>
        <dbReference type="SAM" id="Phobius"/>
    </source>
</evidence>
<dbReference type="RefSeq" id="WP_347612322.1">
    <property type="nucleotide sequence ID" value="NZ_JBDPZC010000011.1"/>
</dbReference>
<keyword evidence="8" id="KW-1185">Reference proteome</keyword>
<keyword evidence="5 6" id="KW-0472">Membrane</keyword>
<accession>A0ABV0GJ20</accession>
<sequence>MNTQTQQALTGPTPSLLPVYVLVSGRSISAFGALLTTFALDVWVYKTTGSYEIFAWLAVLAMLPGVLVSPLAGVWVDRLPKKTVLIGCELAALAATAAAWLALQAGQLQVPLVGMAMVVLATAEAFRWPALGAAVSLLTPAPQLGRVNGIAESCRAITVMAGPVTGAAILQWMGMGTILAFTSLSYVLLLCTLVMIRFDEPASASAARKPGQGALQGLWHEMKEGLAWLRGRPDLCRLLGYFAAANFAFSVFVVTQSPYVLSFANTHVLGLCFAGDGLGVLIGGLVFSRIGQRTDLNRVILAGIAAEAATMVVWSLSRVDFMLYVCAFGIGLLASAVNAASQTTWQSSVPLVYQGRVFSLRSMVASSLAPVAVLLSIPLSQRLFAPLVASESWIAAPWGSGQAAVLGLMVALLAGGIVLLSLLLSVTGGLALRVNDAQQAGQ</sequence>
<evidence type="ECO:0000256" key="5">
    <source>
        <dbReference type="ARBA" id="ARBA00023136"/>
    </source>
</evidence>
<dbReference type="Pfam" id="PF07690">
    <property type="entry name" value="MFS_1"/>
    <property type="match status" value="1"/>
</dbReference>
<dbReference type="SUPFAM" id="SSF103473">
    <property type="entry name" value="MFS general substrate transporter"/>
    <property type="match status" value="1"/>
</dbReference>
<comment type="subcellular location">
    <subcellularLocation>
        <location evidence="1">Cell membrane</location>
        <topology evidence="1">Multi-pass membrane protein</topology>
    </subcellularLocation>
</comment>
<evidence type="ECO:0000256" key="4">
    <source>
        <dbReference type="ARBA" id="ARBA00022989"/>
    </source>
</evidence>
<organism evidence="7 8">
    <name type="scientific">Roseateles flavus</name>
    <dbReference type="NCBI Taxonomy" id="3149041"/>
    <lineage>
        <taxon>Bacteria</taxon>
        <taxon>Pseudomonadati</taxon>
        <taxon>Pseudomonadota</taxon>
        <taxon>Betaproteobacteria</taxon>
        <taxon>Burkholderiales</taxon>
        <taxon>Sphaerotilaceae</taxon>
        <taxon>Roseateles</taxon>
    </lineage>
</organism>
<feature type="transmembrane region" description="Helical" evidence="6">
    <location>
        <begin position="267"/>
        <end position="287"/>
    </location>
</feature>
<keyword evidence="2" id="KW-1003">Cell membrane</keyword>
<feature type="transmembrane region" description="Helical" evidence="6">
    <location>
        <begin position="53"/>
        <end position="72"/>
    </location>
</feature>
<evidence type="ECO:0000313" key="7">
    <source>
        <dbReference type="EMBL" id="MEO3715072.1"/>
    </source>
</evidence>
<feature type="transmembrane region" description="Helical" evidence="6">
    <location>
        <begin position="238"/>
        <end position="261"/>
    </location>
</feature>
<dbReference type="Gene3D" id="1.20.1250.20">
    <property type="entry name" value="MFS general substrate transporter like domains"/>
    <property type="match status" value="1"/>
</dbReference>
<feature type="transmembrane region" description="Helical" evidence="6">
    <location>
        <begin position="20"/>
        <end position="44"/>
    </location>
</feature>
<name>A0ABV0GJ20_9BURK</name>
<feature type="transmembrane region" description="Helical" evidence="6">
    <location>
        <begin position="84"/>
        <end position="103"/>
    </location>
</feature>
<dbReference type="PANTHER" id="PTHR23513:SF6">
    <property type="entry name" value="MAJOR FACILITATOR SUPERFAMILY ASSOCIATED DOMAIN-CONTAINING PROTEIN"/>
    <property type="match status" value="1"/>
</dbReference>